<reference evidence="2 3" key="1">
    <citation type="journal article" date="2019" name="Sci. Rep.">
        <title>Orb-weaving spider Araneus ventricosus genome elucidates the spidroin gene catalogue.</title>
        <authorList>
            <person name="Kono N."/>
            <person name="Nakamura H."/>
            <person name="Ohtoshi R."/>
            <person name="Moran D.A.P."/>
            <person name="Shinohara A."/>
            <person name="Yoshida Y."/>
            <person name="Fujiwara M."/>
            <person name="Mori M."/>
            <person name="Tomita M."/>
            <person name="Arakawa K."/>
        </authorList>
    </citation>
    <scope>NUCLEOTIDE SEQUENCE [LARGE SCALE GENOMIC DNA]</scope>
</reference>
<keyword evidence="3" id="KW-1185">Reference proteome</keyword>
<protein>
    <submittedName>
        <fullName evidence="2">Uncharacterized protein</fullName>
    </submittedName>
</protein>
<feature type="non-terminal residue" evidence="2">
    <location>
        <position position="1"/>
    </location>
</feature>
<name>A0A4Y2GB51_ARAVE</name>
<comment type="caution">
    <text evidence="2">The sequence shown here is derived from an EMBL/GenBank/DDBJ whole genome shotgun (WGS) entry which is preliminary data.</text>
</comment>
<feature type="compositionally biased region" description="Acidic residues" evidence="1">
    <location>
        <begin position="50"/>
        <end position="61"/>
    </location>
</feature>
<dbReference type="AlphaFoldDB" id="A0A4Y2GB51"/>
<evidence type="ECO:0000256" key="1">
    <source>
        <dbReference type="SAM" id="MobiDB-lite"/>
    </source>
</evidence>
<feature type="compositionally biased region" description="Low complexity" evidence="1">
    <location>
        <begin position="38"/>
        <end position="49"/>
    </location>
</feature>
<feature type="compositionally biased region" description="Basic and acidic residues" evidence="1">
    <location>
        <begin position="27"/>
        <end position="37"/>
    </location>
</feature>
<proteinExistence type="predicted"/>
<gene>
    <name evidence="2" type="ORF">AVEN_266796_1</name>
</gene>
<dbReference type="EMBL" id="BGPR01001304">
    <property type="protein sequence ID" value="GBM50581.1"/>
    <property type="molecule type" value="Genomic_DNA"/>
</dbReference>
<organism evidence="2 3">
    <name type="scientific">Araneus ventricosus</name>
    <name type="common">Orbweaver spider</name>
    <name type="synonym">Epeira ventricosa</name>
    <dbReference type="NCBI Taxonomy" id="182803"/>
    <lineage>
        <taxon>Eukaryota</taxon>
        <taxon>Metazoa</taxon>
        <taxon>Ecdysozoa</taxon>
        <taxon>Arthropoda</taxon>
        <taxon>Chelicerata</taxon>
        <taxon>Arachnida</taxon>
        <taxon>Araneae</taxon>
        <taxon>Araneomorphae</taxon>
        <taxon>Entelegynae</taxon>
        <taxon>Araneoidea</taxon>
        <taxon>Araneidae</taxon>
        <taxon>Araneus</taxon>
    </lineage>
</organism>
<evidence type="ECO:0000313" key="3">
    <source>
        <dbReference type="Proteomes" id="UP000499080"/>
    </source>
</evidence>
<evidence type="ECO:0000313" key="2">
    <source>
        <dbReference type="EMBL" id="GBM50581.1"/>
    </source>
</evidence>
<sequence>PDDARDPKAVESDTAICVSASSTAPEDEVKSRERRSESLSSVPVFQGQETTEDTGTSEESEMININSLGEQGTSEGSTLNSQLETSEKPSQNQS</sequence>
<feature type="compositionally biased region" description="Basic and acidic residues" evidence="1">
    <location>
        <begin position="1"/>
        <end position="11"/>
    </location>
</feature>
<feature type="compositionally biased region" description="Polar residues" evidence="1">
    <location>
        <begin position="63"/>
        <end position="94"/>
    </location>
</feature>
<accession>A0A4Y2GB51</accession>
<dbReference type="Proteomes" id="UP000499080">
    <property type="component" value="Unassembled WGS sequence"/>
</dbReference>
<feature type="region of interest" description="Disordered" evidence="1">
    <location>
        <begin position="1"/>
        <end position="94"/>
    </location>
</feature>